<reference evidence="2" key="1">
    <citation type="submission" date="2016-11" db="UniProtKB">
        <authorList>
            <consortium name="WormBaseParasite"/>
        </authorList>
    </citation>
    <scope>IDENTIFICATION</scope>
    <source>
        <strain evidence="2">KR3021</strain>
    </source>
</reference>
<dbReference type="Proteomes" id="UP000095286">
    <property type="component" value="Unplaced"/>
</dbReference>
<sequence length="1094" mass="123552">MSEVMTSFGIPRLEFRAKFPWPSLQIKIGLLLPKTSPLLQDTIAYYKTAGALSVAVEELLRLNVIDSSKINVTIYTAFDECNVLQSTNNVIKLILENKVDVIIGPPCEDAATFVSVIAIANNIPIYLWGPTVNSLITSTSYMATVMSTSSSTMDYSMAIAEILETFNWSTIAFIYEVSDTNKLCSTVQVDYVAYAPTAGLILPVYLAQINDSSSSNSTEALTQIFQQIKDNARIVVACLPTNAAMRAFMLKAFDMGMTTDEYVYILPNLNDTVLENGEIGSAIWRDRDSLKDGRDEDAKKAFRTAFIIDKNTDNINIDMDSFANQTKTLIRDWPFYCDEQTCIENEQNPKFKSSTYAPYLADTVILYGLALNKTLSVDPTNYRNGTVLKRNSQGSFTGYTGQVKLDSEGIRTVSMNFKMYTADFMATTFLTIYKDDDSKYVVEKLYTDESQIWVNRSGGTRPLDIPVCNFNNVCSKTFFEAYSIIVYVGGFVIVLVIALILGILFTMRRQRIKQEKELDKLWFIEYTKLGKMSSAKLRGSQSAQRSIYSSLNSFHVESENRPIDKRKGISTNENEPDKFIGYELFNENVVGERFSIKHPINEANRKYFRHLRQIDHPNLNKFLGFTESPNHHMAIWRWCSRGSLKDILQAGKLEFEPYFVIALMDDIASGIQYIHSSKIDYHGRLTPSNCLLDDHYQLKLSNFGIPFIRNQIPRSLNEQLYTAPELLRSLHNGGTREGDVYSFAIICSELINKRKAWKDPRKKMGTDDIILKIKNSRHGTYRPKMLNEGADEVLDDAIVLIKDCWDEDQMRRRKISTIKYMLKRIMNGKQINVMDFMFEKVEQYAISLEAEVVERTKELVEEKKRSDNLLYRLMPRSIADTLKAGDPVVPEYFQEASIFFSDIVGFTSISAKSTPLQIVALLNCLYTVFDEIIGNHTAYKVETIGDAYLVVSGAPVRIGDQHAKEIADMSLEIVAKLADFKIEHLPYEKVLVRVGLHTGSVVAGVVGTQMPRYCLFGDTVNTASRMESNGLPNNCHISKDMALALEKLGGFVTARRGEVLIKGKGIMETFFLLGREGDEANWLKRPGSSADSET</sequence>
<dbReference type="WBParaSite" id="RSKR_0000517700.1">
    <property type="protein sequence ID" value="RSKR_0000517700.1"/>
    <property type="gene ID" value="RSKR_0000517700"/>
</dbReference>
<protein>
    <submittedName>
        <fullName evidence="2">Guanylate cyclase</fullName>
    </submittedName>
</protein>
<evidence type="ECO:0000313" key="2">
    <source>
        <dbReference type="WBParaSite" id="RSKR_0000517700.1"/>
    </source>
</evidence>
<evidence type="ECO:0000313" key="1">
    <source>
        <dbReference type="Proteomes" id="UP000095286"/>
    </source>
</evidence>
<proteinExistence type="predicted"/>
<organism evidence="1 2">
    <name type="scientific">Rhabditophanes sp. KR3021</name>
    <dbReference type="NCBI Taxonomy" id="114890"/>
    <lineage>
        <taxon>Eukaryota</taxon>
        <taxon>Metazoa</taxon>
        <taxon>Ecdysozoa</taxon>
        <taxon>Nematoda</taxon>
        <taxon>Chromadorea</taxon>
        <taxon>Rhabditida</taxon>
        <taxon>Tylenchina</taxon>
        <taxon>Panagrolaimomorpha</taxon>
        <taxon>Strongyloidoidea</taxon>
        <taxon>Alloionematidae</taxon>
        <taxon>Rhabditophanes</taxon>
    </lineage>
</organism>
<accession>A0AC35TYC1</accession>
<name>A0AC35TYC1_9BILA</name>